<sequence length="94" mass="10083">SMEENSDDSYYGKVDGFARWLGTSVSAAFFASLERCSCINVDADGEDDEEAHERPLMLTTLPSFGSSTSSFVTANRMGTVVNPPPSTAVKNLPV</sequence>
<dbReference type="EMBL" id="AUSU01000390">
    <property type="protein sequence ID" value="EPS73572.1"/>
    <property type="molecule type" value="Genomic_DNA"/>
</dbReference>
<accession>S8ELN0</accession>
<evidence type="ECO:0000313" key="2">
    <source>
        <dbReference type="Proteomes" id="UP000015453"/>
    </source>
</evidence>
<dbReference type="AlphaFoldDB" id="S8ELN0"/>
<proteinExistence type="predicted"/>
<gene>
    <name evidence="1" type="ORF">M569_01187</name>
</gene>
<dbReference type="PANTHER" id="PTHR34061">
    <property type="entry name" value="PROTEIN, PUTATIVE-RELATED"/>
    <property type="match status" value="1"/>
</dbReference>
<dbReference type="PANTHER" id="PTHR34061:SF11">
    <property type="entry name" value="PROTEIN, PUTATIVE-RELATED"/>
    <property type="match status" value="1"/>
</dbReference>
<keyword evidence="2" id="KW-1185">Reference proteome</keyword>
<feature type="non-terminal residue" evidence="1">
    <location>
        <position position="1"/>
    </location>
</feature>
<evidence type="ECO:0000313" key="1">
    <source>
        <dbReference type="EMBL" id="EPS73572.1"/>
    </source>
</evidence>
<comment type="caution">
    <text evidence="1">The sequence shown here is derived from an EMBL/GenBank/DDBJ whole genome shotgun (WGS) entry which is preliminary data.</text>
</comment>
<dbReference type="OrthoDB" id="653466at2759"/>
<name>S8ELN0_9LAMI</name>
<organism evidence="1 2">
    <name type="scientific">Genlisea aurea</name>
    <dbReference type="NCBI Taxonomy" id="192259"/>
    <lineage>
        <taxon>Eukaryota</taxon>
        <taxon>Viridiplantae</taxon>
        <taxon>Streptophyta</taxon>
        <taxon>Embryophyta</taxon>
        <taxon>Tracheophyta</taxon>
        <taxon>Spermatophyta</taxon>
        <taxon>Magnoliopsida</taxon>
        <taxon>eudicotyledons</taxon>
        <taxon>Gunneridae</taxon>
        <taxon>Pentapetalae</taxon>
        <taxon>asterids</taxon>
        <taxon>lamiids</taxon>
        <taxon>Lamiales</taxon>
        <taxon>Lentibulariaceae</taxon>
        <taxon>Genlisea</taxon>
    </lineage>
</organism>
<protein>
    <submittedName>
        <fullName evidence="1">Uncharacterized protein</fullName>
    </submittedName>
</protein>
<reference evidence="1 2" key="1">
    <citation type="journal article" date="2013" name="BMC Genomics">
        <title>The miniature genome of a carnivorous plant Genlisea aurea contains a low number of genes and short non-coding sequences.</title>
        <authorList>
            <person name="Leushkin E.V."/>
            <person name="Sutormin R.A."/>
            <person name="Nabieva E.R."/>
            <person name="Penin A.A."/>
            <person name="Kondrashov A.S."/>
            <person name="Logacheva M.D."/>
        </authorList>
    </citation>
    <scope>NUCLEOTIDE SEQUENCE [LARGE SCALE GENOMIC DNA]</scope>
</reference>
<dbReference type="Proteomes" id="UP000015453">
    <property type="component" value="Unassembled WGS sequence"/>
</dbReference>